<evidence type="ECO:0000259" key="10">
    <source>
        <dbReference type="PROSITE" id="PS51192"/>
    </source>
</evidence>
<dbReference type="InterPro" id="IPR038257">
    <property type="entry name" value="CRISPR-assoc_Cas3_HD_sf"/>
</dbReference>
<feature type="domain" description="Helicase C-terminal" evidence="11">
    <location>
        <begin position="473"/>
        <end position="654"/>
    </location>
</feature>
<dbReference type="InterPro" id="IPR011545">
    <property type="entry name" value="DEAD/DEAH_box_helicase_dom"/>
</dbReference>
<keyword evidence="4" id="KW-0479">Metal-binding</keyword>
<keyword evidence="9" id="KW-0051">Antiviral defense</keyword>
<evidence type="ECO:0000259" key="12">
    <source>
        <dbReference type="PROSITE" id="PS51643"/>
    </source>
</evidence>
<dbReference type="GO" id="GO:0016787">
    <property type="term" value="F:hydrolase activity"/>
    <property type="evidence" value="ECO:0007669"/>
    <property type="project" value="UniProtKB-KW"/>
</dbReference>
<dbReference type="SMART" id="SM00490">
    <property type="entry name" value="HELICc"/>
    <property type="match status" value="1"/>
</dbReference>
<dbReference type="GO" id="GO:0046872">
    <property type="term" value="F:metal ion binding"/>
    <property type="evidence" value="ECO:0007669"/>
    <property type="project" value="UniProtKB-KW"/>
</dbReference>
<dbReference type="PROSITE" id="PS51192">
    <property type="entry name" value="HELICASE_ATP_BIND_1"/>
    <property type="match status" value="1"/>
</dbReference>
<dbReference type="InterPro" id="IPR006474">
    <property type="entry name" value="Helicase_Cas3_CRISPR-ass_core"/>
</dbReference>
<protein>
    <submittedName>
        <fullName evidence="13">CRISPR-associated nuclease/helicase Cas3</fullName>
        <ecNumber evidence="13">3.1.-.-</ecNumber>
    </submittedName>
</protein>
<evidence type="ECO:0000256" key="9">
    <source>
        <dbReference type="ARBA" id="ARBA00023118"/>
    </source>
</evidence>
<keyword evidence="7 13" id="KW-0347">Helicase</keyword>
<dbReference type="GO" id="GO:0005524">
    <property type="term" value="F:ATP binding"/>
    <property type="evidence" value="ECO:0007669"/>
    <property type="project" value="UniProtKB-KW"/>
</dbReference>
<dbReference type="PATRIC" id="fig|1538.10.peg.2988"/>
<keyword evidence="6 13" id="KW-0378">Hydrolase</keyword>
<reference evidence="13 14" key="1">
    <citation type="journal article" date="2015" name="Biotechnol. Bioeng.">
        <title>Genome sequence and phenotypic characterization of Caulobacter segnis.</title>
        <authorList>
            <person name="Patel S."/>
            <person name="Fletcher B."/>
            <person name="Scott D.C."/>
            <person name="Ely B."/>
        </authorList>
    </citation>
    <scope>NUCLEOTIDE SEQUENCE [LARGE SCALE GENOMIC DNA]</scope>
    <source>
        <strain evidence="13 14">ERI-2</strain>
    </source>
</reference>
<dbReference type="Pfam" id="PF22590">
    <property type="entry name" value="Cas3-like_C_2"/>
    <property type="match status" value="1"/>
</dbReference>
<dbReference type="AlphaFoldDB" id="A0A168LXT6"/>
<dbReference type="NCBIfam" id="TIGR01596">
    <property type="entry name" value="cas3_HD"/>
    <property type="match status" value="1"/>
</dbReference>
<dbReference type="GO" id="GO:0003723">
    <property type="term" value="F:RNA binding"/>
    <property type="evidence" value="ECO:0007669"/>
    <property type="project" value="TreeGrafter"/>
</dbReference>
<keyword evidence="8" id="KW-0067">ATP-binding</keyword>
<dbReference type="SMART" id="SM00487">
    <property type="entry name" value="DEXDc"/>
    <property type="match status" value="1"/>
</dbReference>
<dbReference type="PROSITE" id="PS51643">
    <property type="entry name" value="HD_CAS3"/>
    <property type="match status" value="1"/>
</dbReference>
<evidence type="ECO:0000256" key="3">
    <source>
        <dbReference type="ARBA" id="ARBA00022722"/>
    </source>
</evidence>
<evidence type="ECO:0000256" key="6">
    <source>
        <dbReference type="ARBA" id="ARBA00022801"/>
    </source>
</evidence>
<dbReference type="PANTHER" id="PTHR47963:SF9">
    <property type="entry name" value="CRISPR-ASSOCIATED ENDONUCLEASE_HELICASE CAS3"/>
    <property type="match status" value="1"/>
</dbReference>
<dbReference type="Gene3D" id="1.10.3210.30">
    <property type="match status" value="1"/>
</dbReference>
<evidence type="ECO:0000256" key="5">
    <source>
        <dbReference type="ARBA" id="ARBA00022741"/>
    </source>
</evidence>
<dbReference type="PROSITE" id="PS51194">
    <property type="entry name" value="HELICASE_CTER"/>
    <property type="match status" value="1"/>
</dbReference>
<name>A0A168LXT6_9CLOT</name>
<sequence length="770" mass="90135">MKFYSHPDKLILTHLMEVNKISRAYCDKKYKKAEEILSFTHDFGKYTTFFQKYIFSKDKTKNDLNSHGFISALFGAFIALDLYGDNMMPVIVYNCILHHHGSMQNVNINLPKNFKIRKIDKPELRIKVDIAGEQIEDIEKNKEFIRSDYEKIGYSKYFDEFTAEKPFEKILIKLRKIEHEFDRCNESEEDYFISQMLYSSLIAADKISASNIELPEIKFANFNILNETKNRKFKNNSRNNMNLIRSQIFDEVQEQIKSVYEGNKIFSITAPTGTGKTYCGFFAALKLKELLGEDRKIIYSLPFTSIINQNYSSIYSLFKNIPNFENESSEYIIKHHSLADIEYSSEHEDYTKVKAEMLIENWNSGIVITTFVQLLETLIGNKNRMLKKFNTLDKSIIILDEVQAIDIKYLKLVEFILAAASKYLDCRIIMMTATKPLILLDAVELLSDNKKYFNMFNRTSIIPRLEPIKIENFIEEFYDNMEDKSYLIICNTIAQSLKIYKELKNSGRKVLYLSTNILPCHRKKRIDEVIKMLENNEKIILVSTQVVEAGVDFDFDVVIRDIAPIDSIIQAAGRCNRNGKKKGGNVFVYSMIDNSGSYYGTRVYGHTLIDISKGILYDKKCIEEREYFDLIGKYFIEVDKNKSHEVSEKFKESIIKMYFSDKDYSIDKFSLIKENDNYVDVFFRINDEAEEIYNKLLNAISIKEIETKSEKMLEIKNKVREYTLSIPLKYVDRVNNKDDIILNLPKSACEVYYDDMTGYKREEEEDFFIM</sequence>
<dbReference type="CDD" id="cd17930">
    <property type="entry name" value="DEXHc_cas3"/>
    <property type="match status" value="1"/>
</dbReference>
<accession>A0A168LXT6</accession>
<dbReference type="GO" id="GO:0051607">
    <property type="term" value="P:defense response to virus"/>
    <property type="evidence" value="ECO:0007669"/>
    <property type="project" value="UniProtKB-KW"/>
</dbReference>
<dbReference type="Proteomes" id="UP000077407">
    <property type="component" value="Unassembled WGS sequence"/>
</dbReference>
<dbReference type="InterPro" id="IPR050547">
    <property type="entry name" value="DEAD_box_RNA_helicases"/>
</dbReference>
<gene>
    <name evidence="13" type="primary">cas3</name>
    <name evidence="13" type="ORF">WY13_02970</name>
</gene>
<dbReference type="GO" id="GO:0003724">
    <property type="term" value="F:RNA helicase activity"/>
    <property type="evidence" value="ECO:0007669"/>
    <property type="project" value="TreeGrafter"/>
</dbReference>
<dbReference type="RefSeq" id="WP_063556308.1">
    <property type="nucleotide sequence ID" value="NZ_LITT01000046.1"/>
</dbReference>
<evidence type="ECO:0000256" key="8">
    <source>
        <dbReference type="ARBA" id="ARBA00022840"/>
    </source>
</evidence>
<dbReference type="GO" id="GO:0004518">
    <property type="term" value="F:nuclease activity"/>
    <property type="evidence" value="ECO:0007669"/>
    <property type="project" value="UniProtKB-KW"/>
</dbReference>
<dbReference type="OrthoDB" id="9810236at2"/>
<dbReference type="NCBIfam" id="TIGR01587">
    <property type="entry name" value="cas3_core"/>
    <property type="match status" value="1"/>
</dbReference>
<dbReference type="Gene3D" id="3.40.50.300">
    <property type="entry name" value="P-loop containing nucleotide triphosphate hydrolases"/>
    <property type="match status" value="2"/>
</dbReference>
<dbReference type="EC" id="3.1.-.-" evidence="13"/>
<comment type="similarity">
    <text evidence="2">In the central section; belongs to the CRISPR-associated helicase Cas3 family.</text>
</comment>
<dbReference type="InterPro" id="IPR014001">
    <property type="entry name" value="Helicase_ATP-bd"/>
</dbReference>
<dbReference type="Pfam" id="PF00270">
    <property type="entry name" value="DEAD"/>
    <property type="match status" value="1"/>
</dbReference>
<dbReference type="InterPro" id="IPR006483">
    <property type="entry name" value="CRISPR-assoc_Cas3_HD"/>
</dbReference>
<evidence type="ECO:0000259" key="11">
    <source>
        <dbReference type="PROSITE" id="PS51194"/>
    </source>
</evidence>
<organism evidence="13 14">
    <name type="scientific">Clostridium ljungdahlii</name>
    <dbReference type="NCBI Taxonomy" id="1538"/>
    <lineage>
        <taxon>Bacteria</taxon>
        <taxon>Bacillati</taxon>
        <taxon>Bacillota</taxon>
        <taxon>Clostridia</taxon>
        <taxon>Eubacteriales</taxon>
        <taxon>Clostridiaceae</taxon>
        <taxon>Clostridium</taxon>
    </lineage>
</organism>
<feature type="domain" description="HD Cas3-type" evidence="12">
    <location>
        <begin position="4"/>
        <end position="207"/>
    </location>
</feature>
<feature type="domain" description="Helicase ATP-binding" evidence="10">
    <location>
        <begin position="257"/>
        <end position="453"/>
    </location>
</feature>
<evidence type="ECO:0000313" key="14">
    <source>
        <dbReference type="Proteomes" id="UP000077407"/>
    </source>
</evidence>
<evidence type="ECO:0000256" key="7">
    <source>
        <dbReference type="ARBA" id="ARBA00022806"/>
    </source>
</evidence>
<evidence type="ECO:0000256" key="1">
    <source>
        <dbReference type="ARBA" id="ARBA00006847"/>
    </source>
</evidence>
<comment type="similarity">
    <text evidence="1">In the N-terminal section; belongs to the CRISPR-associated nuclease Cas3-HD family.</text>
</comment>
<comment type="caution">
    <text evidence="13">The sequence shown here is derived from an EMBL/GenBank/DDBJ whole genome shotgun (WGS) entry which is preliminary data.</text>
</comment>
<dbReference type="InterPro" id="IPR054712">
    <property type="entry name" value="Cas3-like_dom"/>
</dbReference>
<dbReference type="CDD" id="cd09641">
    <property type="entry name" value="Cas3''_I"/>
    <property type="match status" value="1"/>
</dbReference>
<proteinExistence type="inferred from homology"/>
<dbReference type="InterPro" id="IPR001650">
    <property type="entry name" value="Helicase_C-like"/>
</dbReference>
<dbReference type="EMBL" id="LITT01000046">
    <property type="protein sequence ID" value="OAA83841.1"/>
    <property type="molecule type" value="Genomic_DNA"/>
</dbReference>
<keyword evidence="5" id="KW-0547">Nucleotide-binding</keyword>
<dbReference type="InterPro" id="IPR027417">
    <property type="entry name" value="P-loop_NTPase"/>
</dbReference>
<evidence type="ECO:0000256" key="2">
    <source>
        <dbReference type="ARBA" id="ARBA00009046"/>
    </source>
</evidence>
<dbReference type="SUPFAM" id="SSF52540">
    <property type="entry name" value="P-loop containing nucleoside triphosphate hydrolases"/>
    <property type="match status" value="1"/>
</dbReference>
<keyword evidence="3" id="KW-0540">Nuclease</keyword>
<evidence type="ECO:0000313" key="13">
    <source>
        <dbReference type="EMBL" id="OAA83841.1"/>
    </source>
</evidence>
<dbReference type="PANTHER" id="PTHR47963">
    <property type="entry name" value="DEAD-BOX ATP-DEPENDENT RNA HELICASE 47, MITOCHONDRIAL"/>
    <property type="match status" value="1"/>
</dbReference>
<evidence type="ECO:0000256" key="4">
    <source>
        <dbReference type="ARBA" id="ARBA00022723"/>
    </source>
</evidence>